<dbReference type="EMBL" id="UYSL01022274">
    <property type="protein sequence ID" value="VDL80179.1"/>
    <property type="molecule type" value="Genomic_DNA"/>
</dbReference>
<dbReference type="OMA" id="DFHDFYY"/>
<evidence type="ECO:0000256" key="5">
    <source>
        <dbReference type="SAM" id="Phobius"/>
    </source>
</evidence>
<gene>
    <name evidence="6" type="ORF">NBR_LOCUS16584</name>
</gene>
<evidence type="ECO:0000313" key="8">
    <source>
        <dbReference type="WBParaSite" id="NBR_0001658301-mRNA-1"/>
    </source>
</evidence>
<dbReference type="Gene3D" id="1.10.1450.10">
    <property type="entry name" value="Tetraspanin"/>
    <property type="match status" value="1"/>
</dbReference>
<evidence type="ECO:0000256" key="3">
    <source>
        <dbReference type="ARBA" id="ARBA00022989"/>
    </source>
</evidence>
<keyword evidence="3 5" id="KW-1133">Transmembrane helix</keyword>
<feature type="transmembrane region" description="Helical" evidence="5">
    <location>
        <begin position="114"/>
        <end position="138"/>
    </location>
</feature>
<keyword evidence="4 5" id="KW-0472">Membrane</keyword>
<dbReference type="PANTHER" id="PTHR19282">
    <property type="entry name" value="TETRASPANIN"/>
    <property type="match status" value="1"/>
</dbReference>
<dbReference type="Proteomes" id="UP000271162">
    <property type="component" value="Unassembled WGS sequence"/>
</dbReference>
<dbReference type="AlphaFoldDB" id="A0A158R2Q9"/>
<evidence type="ECO:0000256" key="1">
    <source>
        <dbReference type="ARBA" id="ARBA00004141"/>
    </source>
</evidence>
<comment type="subcellular location">
    <subcellularLocation>
        <location evidence="1">Membrane</location>
        <topology evidence="1">Multi-pass membrane protein</topology>
    </subcellularLocation>
</comment>
<accession>A0A158R2Q9</accession>
<dbReference type="Pfam" id="PF00335">
    <property type="entry name" value="Tetraspanin"/>
    <property type="match status" value="1"/>
</dbReference>
<name>A0A158R2Q9_NIPBR</name>
<evidence type="ECO:0000313" key="6">
    <source>
        <dbReference type="EMBL" id="VDL80179.1"/>
    </source>
</evidence>
<sequence>MSSFTAPLEKRQNSASTLIPEWVVPHHLGQSDDALLGRLSLYHLAFSWDNRTDTGGLGLIILGSVLQLKFAGVLDILGDERLATPVILLAFGSLCTLLGFLGCCGAIRENYCLTVSFAVLLALVIMIETAAVITAYALHEDLRTGLSAQLQMGLSRYNRSSGVQMAWDQTQQTLSCCGVANSSDWSALGAVPDSCCIDSTSGCARELAPLHPGGCMEKVENWILINAALVGSASAVLAGLQVVGVCFACCLSKSILKDFHDFYY</sequence>
<proteinExistence type="predicted"/>
<protein>
    <submittedName>
        <fullName evidence="8">Tetraspanin</fullName>
    </submittedName>
</protein>
<feature type="transmembrane region" description="Helical" evidence="5">
    <location>
        <begin position="56"/>
        <end position="74"/>
    </location>
</feature>
<reference evidence="6 7" key="2">
    <citation type="submission" date="2018-11" db="EMBL/GenBank/DDBJ databases">
        <authorList>
            <consortium name="Pathogen Informatics"/>
        </authorList>
    </citation>
    <scope>NUCLEOTIDE SEQUENCE [LARGE SCALE GENOMIC DNA]</scope>
</reference>
<organism evidence="8">
    <name type="scientific">Nippostrongylus brasiliensis</name>
    <name type="common">Rat hookworm</name>
    <dbReference type="NCBI Taxonomy" id="27835"/>
    <lineage>
        <taxon>Eukaryota</taxon>
        <taxon>Metazoa</taxon>
        <taxon>Ecdysozoa</taxon>
        <taxon>Nematoda</taxon>
        <taxon>Chromadorea</taxon>
        <taxon>Rhabditida</taxon>
        <taxon>Rhabditina</taxon>
        <taxon>Rhabditomorpha</taxon>
        <taxon>Strongyloidea</taxon>
        <taxon>Heligmosomidae</taxon>
        <taxon>Nippostrongylus</taxon>
    </lineage>
</organism>
<dbReference type="STRING" id="27835.A0A158R2Q9"/>
<keyword evidence="7" id="KW-1185">Reference proteome</keyword>
<evidence type="ECO:0000256" key="4">
    <source>
        <dbReference type="ARBA" id="ARBA00023136"/>
    </source>
</evidence>
<dbReference type="InterPro" id="IPR008952">
    <property type="entry name" value="Tetraspanin_EC2_sf"/>
</dbReference>
<dbReference type="WBParaSite" id="NBR_0001658301-mRNA-1">
    <property type="protein sequence ID" value="NBR_0001658301-mRNA-1"/>
    <property type="gene ID" value="NBR_0001658301"/>
</dbReference>
<dbReference type="PANTHER" id="PTHR19282:SF456">
    <property type="entry name" value="CD63 MOLECULE"/>
    <property type="match status" value="1"/>
</dbReference>
<dbReference type="SUPFAM" id="SSF48652">
    <property type="entry name" value="Tetraspanin"/>
    <property type="match status" value="1"/>
</dbReference>
<reference evidence="8" key="1">
    <citation type="submission" date="2016-04" db="UniProtKB">
        <authorList>
            <consortium name="WormBaseParasite"/>
        </authorList>
    </citation>
    <scope>IDENTIFICATION</scope>
</reference>
<evidence type="ECO:0000256" key="2">
    <source>
        <dbReference type="ARBA" id="ARBA00022692"/>
    </source>
</evidence>
<dbReference type="GO" id="GO:0005886">
    <property type="term" value="C:plasma membrane"/>
    <property type="evidence" value="ECO:0007669"/>
    <property type="project" value="TreeGrafter"/>
</dbReference>
<dbReference type="InterPro" id="IPR018499">
    <property type="entry name" value="Tetraspanin/Peripherin"/>
</dbReference>
<dbReference type="PRINTS" id="PR00259">
    <property type="entry name" value="TMFOUR"/>
</dbReference>
<feature type="transmembrane region" description="Helical" evidence="5">
    <location>
        <begin position="86"/>
        <end position="108"/>
    </location>
</feature>
<keyword evidence="2 5" id="KW-0812">Transmembrane</keyword>
<evidence type="ECO:0000313" key="7">
    <source>
        <dbReference type="Proteomes" id="UP000271162"/>
    </source>
</evidence>